<dbReference type="EMBL" id="JAOVZO020000017">
    <property type="protein sequence ID" value="MDC8013271.1"/>
    <property type="molecule type" value="Genomic_DNA"/>
</dbReference>
<keyword evidence="2" id="KW-1185">Reference proteome</keyword>
<dbReference type="InterPro" id="IPR006175">
    <property type="entry name" value="YjgF/YER057c/UK114"/>
</dbReference>
<dbReference type="InterPro" id="IPR035959">
    <property type="entry name" value="RutC-like_sf"/>
</dbReference>
<gene>
    <name evidence="1" type="ORF">OD750_012045</name>
</gene>
<proteinExistence type="predicted"/>
<evidence type="ECO:0000313" key="1">
    <source>
        <dbReference type="EMBL" id="MDC8013271.1"/>
    </source>
</evidence>
<organism evidence="1 2">
    <name type="scientific">Tahibacter soli</name>
    <dbReference type="NCBI Taxonomy" id="2983605"/>
    <lineage>
        <taxon>Bacteria</taxon>
        <taxon>Pseudomonadati</taxon>
        <taxon>Pseudomonadota</taxon>
        <taxon>Gammaproteobacteria</taxon>
        <taxon>Lysobacterales</taxon>
        <taxon>Rhodanobacteraceae</taxon>
        <taxon>Tahibacter</taxon>
    </lineage>
</organism>
<dbReference type="Gene3D" id="3.30.1330.40">
    <property type="entry name" value="RutC-like"/>
    <property type="match status" value="1"/>
</dbReference>
<evidence type="ECO:0000313" key="2">
    <source>
        <dbReference type="Proteomes" id="UP001139971"/>
    </source>
</evidence>
<dbReference type="RefSeq" id="WP_263545481.1">
    <property type="nucleotide sequence ID" value="NZ_JAOVZO020000017.1"/>
</dbReference>
<dbReference type="GO" id="GO:0019239">
    <property type="term" value="F:deaminase activity"/>
    <property type="evidence" value="ECO:0007669"/>
    <property type="project" value="TreeGrafter"/>
</dbReference>
<dbReference type="SUPFAM" id="SSF55298">
    <property type="entry name" value="YjgF-like"/>
    <property type="match status" value="1"/>
</dbReference>
<name>A0A9X4BHT7_9GAMM</name>
<protein>
    <submittedName>
        <fullName evidence="1">RidA family protein</fullName>
    </submittedName>
</protein>
<comment type="caution">
    <text evidence="1">The sequence shown here is derived from an EMBL/GenBank/DDBJ whole genome shotgun (WGS) entry which is preliminary data.</text>
</comment>
<reference evidence="1" key="1">
    <citation type="submission" date="2023-02" db="EMBL/GenBank/DDBJ databases">
        <title>Tahibacter soli sp. nov. isolated from soil.</title>
        <authorList>
            <person name="Baek J.H."/>
            <person name="Lee J.K."/>
            <person name="Choi D.G."/>
            <person name="Jeon C.O."/>
        </authorList>
    </citation>
    <scope>NUCLEOTIDE SEQUENCE</scope>
    <source>
        <strain evidence="1">BL</strain>
    </source>
</reference>
<dbReference type="Proteomes" id="UP001139971">
    <property type="component" value="Unassembled WGS sequence"/>
</dbReference>
<accession>A0A9X4BHT7</accession>
<sequence>MDIRSINASGAPAASGSYAQAVDVRGCERLLFVSGQIPVAQGGDVPAGFDAQCRLVWRNVEAQLAAAGLGLDHLVKVTTYLSDRRYREANGAIRREVLGARTPALTVVIAGIYDEAWLLEIEAIAAA</sequence>
<dbReference type="PANTHER" id="PTHR11803">
    <property type="entry name" value="2-IMINOBUTANOATE/2-IMINOPROPANOATE DEAMINASE RIDA"/>
    <property type="match status" value="1"/>
</dbReference>
<dbReference type="AlphaFoldDB" id="A0A9X4BHT7"/>
<dbReference type="PANTHER" id="PTHR11803:SF44">
    <property type="entry name" value="RUTC FAMILY PROTEIN YJGH"/>
    <property type="match status" value="1"/>
</dbReference>
<dbReference type="GO" id="GO:0005829">
    <property type="term" value="C:cytosol"/>
    <property type="evidence" value="ECO:0007669"/>
    <property type="project" value="TreeGrafter"/>
</dbReference>
<dbReference type="CDD" id="cd00448">
    <property type="entry name" value="YjgF_YER057c_UK114_family"/>
    <property type="match status" value="1"/>
</dbReference>
<dbReference type="Pfam" id="PF01042">
    <property type="entry name" value="Ribonuc_L-PSP"/>
    <property type="match status" value="1"/>
</dbReference>